<name>A0A542SXL1_9ACTN</name>
<gene>
    <name evidence="2" type="ORF">FB563_8052</name>
</gene>
<proteinExistence type="predicted"/>
<reference evidence="2 3" key="1">
    <citation type="submission" date="2019-06" db="EMBL/GenBank/DDBJ databases">
        <title>Sequencing the genomes of 1000 actinobacteria strains.</title>
        <authorList>
            <person name="Klenk H.-P."/>
        </authorList>
    </citation>
    <scope>NUCLEOTIDE SEQUENCE [LARGE SCALE GENOMIC DNA]</scope>
    <source>
        <strain evidence="2 3">DSM 41929</strain>
    </source>
</reference>
<dbReference type="AlphaFoldDB" id="A0A542SXL1"/>
<evidence type="ECO:0000313" key="2">
    <source>
        <dbReference type="EMBL" id="TQK79345.1"/>
    </source>
</evidence>
<evidence type="ECO:0000256" key="1">
    <source>
        <dbReference type="SAM" id="MobiDB-lite"/>
    </source>
</evidence>
<feature type="compositionally biased region" description="Basic and acidic residues" evidence="1">
    <location>
        <begin position="101"/>
        <end position="116"/>
    </location>
</feature>
<dbReference type="Proteomes" id="UP000318103">
    <property type="component" value="Unassembled WGS sequence"/>
</dbReference>
<dbReference type="EMBL" id="VFNX01000006">
    <property type="protein sequence ID" value="TQK79345.1"/>
    <property type="molecule type" value="Genomic_DNA"/>
</dbReference>
<organism evidence="2 3">
    <name type="scientific">Streptomyces puniciscabiei</name>
    <dbReference type="NCBI Taxonomy" id="164348"/>
    <lineage>
        <taxon>Bacteria</taxon>
        <taxon>Bacillati</taxon>
        <taxon>Actinomycetota</taxon>
        <taxon>Actinomycetes</taxon>
        <taxon>Kitasatosporales</taxon>
        <taxon>Streptomycetaceae</taxon>
        <taxon>Streptomyces</taxon>
    </lineage>
</organism>
<feature type="region of interest" description="Disordered" evidence="1">
    <location>
        <begin position="34"/>
        <end position="66"/>
    </location>
</feature>
<protein>
    <submittedName>
        <fullName evidence="2">Uncharacterized protein</fullName>
    </submittedName>
</protein>
<sequence length="116" mass="12381">MPAALVSESSRPVVDAVLNVLATEGADTFRTTIAVGETAPDRARPRPLPGRRPHPGRRPRRVSRRGRIARRVTAAAAAGCRVLAVPSYTPIEAGPRRTVRRGLEGVDIGESRAADL</sequence>
<comment type="caution">
    <text evidence="2">The sequence shown here is derived from an EMBL/GenBank/DDBJ whole genome shotgun (WGS) entry which is preliminary data.</text>
</comment>
<feature type="region of interest" description="Disordered" evidence="1">
    <location>
        <begin position="91"/>
        <end position="116"/>
    </location>
</feature>
<evidence type="ECO:0000313" key="3">
    <source>
        <dbReference type="Proteomes" id="UP000318103"/>
    </source>
</evidence>
<accession>A0A542SXL1</accession>
<feature type="compositionally biased region" description="Basic residues" evidence="1">
    <location>
        <begin position="49"/>
        <end position="66"/>
    </location>
</feature>
<keyword evidence="3" id="KW-1185">Reference proteome</keyword>
<dbReference type="OrthoDB" id="1956004at2"/>